<organism evidence="2 3">
    <name type="scientific">Aldrovandia affinis</name>
    <dbReference type="NCBI Taxonomy" id="143900"/>
    <lineage>
        <taxon>Eukaryota</taxon>
        <taxon>Metazoa</taxon>
        <taxon>Chordata</taxon>
        <taxon>Craniata</taxon>
        <taxon>Vertebrata</taxon>
        <taxon>Euteleostomi</taxon>
        <taxon>Actinopterygii</taxon>
        <taxon>Neopterygii</taxon>
        <taxon>Teleostei</taxon>
        <taxon>Notacanthiformes</taxon>
        <taxon>Halosauridae</taxon>
        <taxon>Aldrovandia</taxon>
    </lineage>
</organism>
<dbReference type="EMBL" id="JAINUG010000195">
    <property type="protein sequence ID" value="KAJ8388385.1"/>
    <property type="molecule type" value="Genomic_DNA"/>
</dbReference>
<dbReference type="AlphaFoldDB" id="A0AAD7RQJ0"/>
<keyword evidence="3" id="KW-1185">Reference proteome</keyword>
<accession>A0AAD7RQJ0</accession>
<dbReference type="Proteomes" id="UP001221898">
    <property type="component" value="Unassembled WGS sequence"/>
</dbReference>
<feature type="region of interest" description="Disordered" evidence="1">
    <location>
        <begin position="1"/>
        <end position="35"/>
    </location>
</feature>
<evidence type="ECO:0000313" key="2">
    <source>
        <dbReference type="EMBL" id="KAJ8388385.1"/>
    </source>
</evidence>
<comment type="caution">
    <text evidence="2">The sequence shown here is derived from an EMBL/GenBank/DDBJ whole genome shotgun (WGS) entry which is preliminary data.</text>
</comment>
<sequence>MGDDDEEGGGGGGGEGGNSRLRIGKGAARAPLKPSGRVLMRACRNPRDRRPGGPAHSEVAFLTSLSSHREPDFLTPADPSAVEF</sequence>
<reference evidence="2" key="1">
    <citation type="journal article" date="2023" name="Science">
        <title>Genome structures resolve the early diversification of teleost fishes.</title>
        <authorList>
            <person name="Parey E."/>
            <person name="Louis A."/>
            <person name="Montfort J."/>
            <person name="Bouchez O."/>
            <person name="Roques C."/>
            <person name="Iampietro C."/>
            <person name="Lluch J."/>
            <person name="Castinel A."/>
            <person name="Donnadieu C."/>
            <person name="Desvignes T."/>
            <person name="Floi Bucao C."/>
            <person name="Jouanno E."/>
            <person name="Wen M."/>
            <person name="Mejri S."/>
            <person name="Dirks R."/>
            <person name="Jansen H."/>
            <person name="Henkel C."/>
            <person name="Chen W.J."/>
            <person name="Zahm M."/>
            <person name="Cabau C."/>
            <person name="Klopp C."/>
            <person name="Thompson A.W."/>
            <person name="Robinson-Rechavi M."/>
            <person name="Braasch I."/>
            <person name="Lecointre G."/>
            <person name="Bobe J."/>
            <person name="Postlethwait J.H."/>
            <person name="Berthelot C."/>
            <person name="Roest Crollius H."/>
            <person name="Guiguen Y."/>
        </authorList>
    </citation>
    <scope>NUCLEOTIDE SEQUENCE</scope>
    <source>
        <strain evidence="2">NC1722</strain>
    </source>
</reference>
<gene>
    <name evidence="2" type="ORF">AAFF_G00134110</name>
</gene>
<feature type="region of interest" description="Disordered" evidence="1">
    <location>
        <begin position="63"/>
        <end position="84"/>
    </location>
</feature>
<name>A0AAD7RQJ0_9TELE</name>
<proteinExistence type="predicted"/>
<protein>
    <submittedName>
        <fullName evidence="2">Uncharacterized protein</fullName>
    </submittedName>
</protein>
<evidence type="ECO:0000313" key="3">
    <source>
        <dbReference type="Proteomes" id="UP001221898"/>
    </source>
</evidence>
<evidence type="ECO:0000256" key="1">
    <source>
        <dbReference type="SAM" id="MobiDB-lite"/>
    </source>
</evidence>